<protein>
    <submittedName>
        <fullName evidence="1">Uncharacterized protein</fullName>
    </submittedName>
</protein>
<reference evidence="1 2" key="1">
    <citation type="journal article" date="2020" name="BMC Genomics">
        <title>Intraspecific diversification of the crop wild relative Brassica cretica Lam. using demographic model selection.</title>
        <authorList>
            <person name="Kioukis A."/>
            <person name="Michalopoulou V.A."/>
            <person name="Briers L."/>
            <person name="Pirintsos S."/>
            <person name="Studholme D.J."/>
            <person name="Pavlidis P."/>
            <person name="Sarris P.F."/>
        </authorList>
    </citation>
    <scope>NUCLEOTIDE SEQUENCE [LARGE SCALE GENOMIC DNA]</scope>
    <source>
        <strain evidence="2">cv. PFS-1207/04</strain>
    </source>
</reference>
<organism evidence="1 2">
    <name type="scientific">Brassica cretica</name>
    <name type="common">Mustard</name>
    <dbReference type="NCBI Taxonomy" id="69181"/>
    <lineage>
        <taxon>Eukaryota</taxon>
        <taxon>Viridiplantae</taxon>
        <taxon>Streptophyta</taxon>
        <taxon>Embryophyta</taxon>
        <taxon>Tracheophyta</taxon>
        <taxon>Spermatophyta</taxon>
        <taxon>Magnoliopsida</taxon>
        <taxon>eudicotyledons</taxon>
        <taxon>Gunneridae</taxon>
        <taxon>Pentapetalae</taxon>
        <taxon>rosids</taxon>
        <taxon>malvids</taxon>
        <taxon>Brassicales</taxon>
        <taxon>Brassicaceae</taxon>
        <taxon>Brassiceae</taxon>
        <taxon>Brassica</taxon>
    </lineage>
</organism>
<proteinExistence type="predicted"/>
<dbReference type="Proteomes" id="UP000266723">
    <property type="component" value="Unassembled WGS sequence"/>
</dbReference>
<gene>
    <name evidence="1" type="ORF">DY000_02021951</name>
</gene>
<comment type="caution">
    <text evidence="1">The sequence shown here is derived from an EMBL/GenBank/DDBJ whole genome shotgun (WGS) entry which is preliminary data.</text>
</comment>
<dbReference type="EMBL" id="QGKV02000299">
    <property type="protein sequence ID" value="KAF3591910.1"/>
    <property type="molecule type" value="Genomic_DNA"/>
</dbReference>
<sequence>MSQRLSLPCRLVKDDPSATVKVHRTRFMHMVKIRTHAGLSRWSTGWESMSVFGFFTTQAKSGSTIVFRMSRWSRKTSSGTVSSVVWSWFQPKLLSGRTRVDPVHCTVGLSGMVGMGEPQLNYSERPDLHTELVQCTDPWAGAHHYG</sequence>
<evidence type="ECO:0000313" key="2">
    <source>
        <dbReference type="Proteomes" id="UP000266723"/>
    </source>
</evidence>
<name>A0ABQ7E648_BRACR</name>
<evidence type="ECO:0000313" key="1">
    <source>
        <dbReference type="EMBL" id="KAF3591910.1"/>
    </source>
</evidence>
<accession>A0ABQ7E648</accession>
<keyword evidence="2" id="KW-1185">Reference proteome</keyword>